<reference evidence="5 6" key="1">
    <citation type="submission" date="2014-07" db="EMBL/GenBank/DDBJ databases">
        <title>Comparative analysis of Nitrosococcus oceani genome inventories of strains from Pacific and Atlantic gyres.</title>
        <authorList>
            <person name="Lim C.K."/>
            <person name="Wang L."/>
            <person name="Sayavedra-Soto L.A."/>
            <person name="Klotz M.G."/>
        </authorList>
    </citation>
    <scope>NUCLEOTIDE SEQUENCE [LARGE SCALE GENOMIC DNA]</scope>
    <source>
        <strain evidence="5 6">C-27</strain>
    </source>
</reference>
<dbReference type="Pfam" id="PF00072">
    <property type="entry name" value="Response_reg"/>
    <property type="match status" value="1"/>
</dbReference>
<evidence type="ECO:0000259" key="4">
    <source>
        <dbReference type="PROSITE" id="PS50921"/>
    </source>
</evidence>
<dbReference type="PROSITE" id="PS50110">
    <property type="entry name" value="RESPONSE_REGULATORY"/>
    <property type="match status" value="1"/>
</dbReference>
<dbReference type="PROSITE" id="PS50921">
    <property type="entry name" value="ANTAR"/>
    <property type="match status" value="1"/>
</dbReference>
<dbReference type="EMBL" id="JPGN01000044">
    <property type="protein sequence ID" value="KFI19580.1"/>
    <property type="molecule type" value="Genomic_DNA"/>
</dbReference>
<dbReference type="SMART" id="SM01012">
    <property type="entry name" value="ANTAR"/>
    <property type="match status" value="1"/>
</dbReference>
<protein>
    <submittedName>
        <fullName evidence="5">Chemotaxis protein CheY</fullName>
    </submittedName>
</protein>
<keyword evidence="1 2" id="KW-0597">Phosphoprotein</keyword>
<dbReference type="AlphaFoldDB" id="A0A0E2Z7M4"/>
<dbReference type="PANTHER" id="PTHR44591">
    <property type="entry name" value="STRESS RESPONSE REGULATOR PROTEIN 1"/>
    <property type="match status" value="1"/>
</dbReference>
<comment type="caution">
    <text evidence="5">The sequence shown here is derived from an EMBL/GenBank/DDBJ whole genome shotgun (WGS) entry which is preliminary data.</text>
</comment>
<dbReference type="PIRSF" id="PIRSF036382">
    <property type="entry name" value="RR_antiterm"/>
    <property type="match status" value="1"/>
</dbReference>
<dbReference type="Proteomes" id="UP000028839">
    <property type="component" value="Unassembled WGS sequence"/>
</dbReference>
<evidence type="ECO:0000313" key="5">
    <source>
        <dbReference type="EMBL" id="KFI19580.1"/>
    </source>
</evidence>
<dbReference type="SMART" id="SM00448">
    <property type="entry name" value="REC"/>
    <property type="match status" value="1"/>
</dbReference>
<feature type="domain" description="Response regulatory" evidence="3">
    <location>
        <begin position="5"/>
        <end position="117"/>
    </location>
</feature>
<sequence>MSPCKILLVDDERFVLSMLAQGLRNVGYEVFEAVSGQAAMLFAEEVKPTIAVVDIRMPEMSGIEVGHWFRRQGIPFIFLSAYDDNETVKMAAKAGALGYLVKPIGVPQLLPTIHAARERADEIGRLKETESQLNAALRGSREISIAVGLLMERYHLTEKDAFERLRTHARVQRCKLHDLARNIIGASEQLNCFK</sequence>
<dbReference type="Gene3D" id="1.10.10.10">
    <property type="entry name" value="Winged helix-like DNA-binding domain superfamily/Winged helix DNA-binding domain"/>
    <property type="match status" value="1"/>
</dbReference>
<evidence type="ECO:0000256" key="2">
    <source>
        <dbReference type="PROSITE-ProRule" id="PRU00169"/>
    </source>
</evidence>
<dbReference type="InterPro" id="IPR050595">
    <property type="entry name" value="Bact_response_regulator"/>
</dbReference>
<dbReference type="HOGENOM" id="CLU_000445_65_0_6"/>
<dbReference type="Gene3D" id="3.40.50.2300">
    <property type="match status" value="1"/>
</dbReference>
<dbReference type="OrthoDB" id="9808843at2"/>
<proteinExistence type="predicted"/>
<accession>A0A0E2Z7M4</accession>
<feature type="modified residue" description="4-aspartylphosphate" evidence="2">
    <location>
        <position position="54"/>
    </location>
</feature>
<dbReference type="GO" id="GO:0000160">
    <property type="term" value="P:phosphorelay signal transduction system"/>
    <property type="evidence" value="ECO:0007669"/>
    <property type="project" value="InterPro"/>
</dbReference>
<evidence type="ECO:0000256" key="1">
    <source>
        <dbReference type="ARBA" id="ARBA00022553"/>
    </source>
</evidence>
<dbReference type="InterPro" id="IPR005561">
    <property type="entry name" value="ANTAR"/>
</dbReference>
<dbReference type="InterPro" id="IPR036388">
    <property type="entry name" value="WH-like_DNA-bd_sf"/>
</dbReference>
<dbReference type="Pfam" id="PF03861">
    <property type="entry name" value="ANTAR"/>
    <property type="match status" value="1"/>
</dbReference>
<name>A0A0E2Z7M4_9GAMM</name>
<dbReference type="GO" id="GO:0003723">
    <property type="term" value="F:RNA binding"/>
    <property type="evidence" value="ECO:0007669"/>
    <property type="project" value="InterPro"/>
</dbReference>
<feature type="domain" description="ANTAR" evidence="4">
    <location>
        <begin position="123"/>
        <end position="184"/>
    </location>
</feature>
<dbReference type="PANTHER" id="PTHR44591:SF3">
    <property type="entry name" value="RESPONSE REGULATORY DOMAIN-CONTAINING PROTEIN"/>
    <property type="match status" value="1"/>
</dbReference>
<evidence type="ECO:0000259" key="3">
    <source>
        <dbReference type="PROSITE" id="PS50110"/>
    </source>
</evidence>
<gene>
    <name evidence="5" type="ORF">IB75_07850</name>
</gene>
<organism evidence="5 6">
    <name type="scientific">Nitrosococcus oceani C-27</name>
    <dbReference type="NCBI Taxonomy" id="314279"/>
    <lineage>
        <taxon>Bacteria</taxon>
        <taxon>Pseudomonadati</taxon>
        <taxon>Pseudomonadota</taxon>
        <taxon>Gammaproteobacteria</taxon>
        <taxon>Chromatiales</taxon>
        <taxon>Chromatiaceae</taxon>
        <taxon>Nitrosococcus</taxon>
    </lineage>
</organism>
<dbReference type="InterPro" id="IPR008327">
    <property type="entry name" value="Sig_transdc_resp-reg_antiterm"/>
</dbReference>
<dbReference type="SUPFAM" id="SSF52172">
    <property type="entry name" value="CheY-like"/>
    <property type="match status" value="1"/>
</dbReference>
<evidence type="ECO:0000313" key="6">
    <source>
        <dbReference type="Proteomes" id="UP000028839"/>
    </source>
</evidence>
<dbReference type="InterPro" id="IPR011006">
    <property type="entry name" value="CheY-like_superfamily"/>
</dbReference>
<dbReference type="InterPro" id="IPR001789">
    <property type="entry name" value="Sig_transdc_resp-reg_receiver"/>
</dbReference>